<dbReference type="InterPro" id="IPR036754">
    <property type="entry name" value="YbaK/aa-tRNA-synt-asso_dom_sf"/>
</dbReference>
<accession>A0A1C5GDY8</accession>
<dbReference type="PANTHER" id="PTHR30411">
    <property type="entry name" value="CYTOPLASMIC PROTEIN"/>
    <property type="match status" value="1"/>
</dbReference>
<dbReference type="Gene3D" id="3.90.960.10">
    <property type="entry name" value="YbaK/aminoacyl-tRNA synthetase-associated domain"/>
    <property type="match status" value="1"/>
</dbReference>
<dbReference type="GeneID" id="95804097"/>
<evidence type="ECO:0000313" key="2">
    <source>
        <dbReference type="EMBL" id="SCG18064.1"/>
    </source>
</evidence>
<dbReference type="Proteomes" id="UP000198251">
    <property type="component" value="Chromosome I"/>
</dbReference>
<dbReference type="PANTHER" id="PTHR30411:SF9">
    <property type="entry name" value="MULTIFUNCTIONAL SER_THR-TRNA DEACYLASE PROXP-Y"/>
    <property type="match status" value="1"/>
</dbReference>
<gene>
    <name evidence="2" type="ORF">GA0070610_4397</name>
</gene>
<dbReference type="SUPFAM" id="SSF55826">
    <property type="entry name" value="YbaK/ProRS associated domain"/>
    <property type="match status" value="1"/>
</dbReference>
<dbReference type="InterPro" id="IPR007214">
    <property type="entry name" value="YbaK/aa-tRNA-synth-assoc-dom"/>
</dbReference>
<dbReference type="EMBL" id="LT607733">
    <property type="protein sequence ID" value="SCG18064.1"/>
    <property type="molecule type" value="Genomic_DNA"/>
</dbReference>
<evidence type="ECO:0000313" key="3">
    <source>
        <dbReference type="Proteomes" id="UP000198251"/>
    </source>
</evidence>
<organism evidence="2 3">
    <name type="scientific">Micromonospora echinofusca</name>
    <dbReference type="NCBI Taxonomy" id="47858"/>
    <lineage>
        <taxon>Bacteria</taxon>
        <taxon>Bacillati</taxon>
        <taxon>Actinomycetota</taxon>
        <taxon>Actinomycetes</taxon>
        <taxon>Micromonosporales</taxon>
        <taxon>Micromonosporaceae</taxon>
        <taxon>Micromonospora</taxon>
    </lineage>
</organism>
<dbReference type="RefSeq" id="WP_089001724.1">
    <property type="nucleotide sequence ID" value="NZ_JBFAAC010000006.1"/>
</dbReference>
<feature type="domain" description="YbaK/aminoacyl-tRNA synthetase-associated" evidence="1">
    <location>
        <begin position="32"/>
        <end position="148"/>
    </location>
</feature>
<proteinExistence type="predicted"/>
<name>A0A1C5GDY8_MICEH</name>
<evidence type="ECO:0000259" key="1">
    <source>
        <dbReference type="Pfam" id="PF04073"/>
    </source>
</evidence>
<reference evidence="2 3" key="1">
    <citation type="submission" date="2016-06" db="EMBL/GenBank/DDBJ databases">
        <authorList>
            <person name="Kjaerup R.B."/>
            <person name="Dalgaard T.S."/>
            <person name="Juul-Madsen H.R."/>
        </authorList>
    </citation>
    <scope>NUCLEOTIDE SEQUENCE [LARGE SCALE GENOMIC DNA]</scope>
    <source>
        <strain evidence="2 3">DSM 43913</strain>
    </source>
</reference>
<protein>
    <submittedName>
        <fullName evidence="2">Ala-tRNA(Pro) deacylase</fullName>
    </submittedName>
</protein>
<dbReference type="Pfam" id="PF04073">
    <property type="entry name" value="tRNA_edit"/>
    <property type="match status" value="1"/>
</dbReference>
<keyword evidence="3" id="KW-1185">Reference proteome</keyword>
<dbReference type="AlphaFoldDB" id="A0A1C5GDY8"/>
<dbReference type="GO" id="GO:0002161">
    <property type="term" value="F:aminoacyl-tRNA deacylase activity"/>
    <property type="evidence" value="ECO:0007669"/>
    <property type="project" value="InterPro"/>
</dbReference>
<sequence length="165" mass="18258">MNTYQRLTGLLESHDARFRLIPHEPQGVTSPASRLRGHPLCQAAKCIVARVKLGKKVNRFVLAVVPGDRLVALDAVRQMWDGTYVSFATRETAEELSGCVSGTIIPFSFRDDLELVVDPRLLDEPEIYFNAARLDMSIALDTRDYVRLAGPRIAYIAGTSLAEVG</sequence>